<feature type="transmembrane region" description="Helical" evidence="1">
    <location>
        <begin position="107"/>
        <end position="128"/>
    </location>
</feature>
<evidence type="ECO:0000259" key="2">
    <source>
        <dbReference type="Pfam" id="PF02517"/>
    </source>
</evidence>
<evidence type="ECO:0000256" key="1">
    <source>
        <dbReference type="SAM" id="Phobius"/>
    </source>
</evidence>
<name>A0A7D5P868_9EURY</name>
<dbReference type="GO" id="GO:0006508">
    <property type="term" value="P:proteolysis"/>
    <property type="evidence" value="ECO:0007669"/>
    <property type="project" value="UniProtKB-KW"/>
</dbReference>
<keyword evidence="3" id="KW-0482">Metalloprotease</keyword>
<feature type="domain" description="CAAX prenyl protease 2/Lysostaphin resistance protein A-like" evidence="2">
    <location>
        <begin position="170"/>
        <end position="274"/>
    </location>
</feature>
<feature type="transmembrane region" description="Helical" evidence="1">
    <location>
        <begin position="262"/>
        <end position="283"/>
    </location>
</feature>
<dbReference type="EMBL" id="CP058909">
    <property type="protein sequence ID" value="QLH80185.1"/>
    <property type="molecule type" value="Genomic_DNA"/>
</dbReference>
<dbReference type="PANTHER" id="PTHR35797:SF1">
    <property type="entry name" value="PROTEASE"/>
    <property type="match status" value="1"/>
</dbReference>
<keyword evidence="1" id="KW-0472">Membrane</keyword>
<dbReference type="InterPro" id="IPR042150">
    <property type="entry name" value="MmRce1-like"/>
</dbReference>
<organism evidence="3 4">
    <name type="scientific">Halosimplex pelagicum</name>
    <dbReference type="NCBI Taxonomy" id="869886"/>
    <lineage>
        <taxon>Archaea</taxon>
        <taxon>Methanobacteriati</taxon>
        <taxon>Methanobacteriota</taxon>
        <taxon>Stenosarchaea group</taxon>
        <taxon>Halobacteria</taxon>
        <taxon>Halobacteriales</taxon>
        <taxon>Haloarculaceae</taxon>
        <taxon>Halosimplex</taxon>
    </lineage>
</organism>
<feature type="transmembrane region" description="Helical" evidence="1">
    <location>
        <begin position="61"/>
        <end position="86"/>
    </location>
</feature>
<dbReference type="KEGG" id="hpel:HZS54_00470"/>
<dbReference type="RefSeq" id="WP_179920017.1">
    <property type="nucleotide sequence ID" value="NZ_CP058909.1"/>
</dbReference>
<feature type="transmembrane region" description="Helical" evidence="1">
    <location>
        <begin position="295"/>
        <end position="313"/>
    </location>
</feature>
<dbReference type="GO" id="GO:0004175">
    <property type="term" value="F:endopeptidase activity"/>
    <property type="evidence" value="ECO:0007669"/>
    <property type="project" value="UniProtKB-ARBA"/>
</dbReference>
<dbReference type="GO" id="GO:0008237">
    <property type="term" value="F:metallopeptidase activity"/>
    <property type="evidence" value="ECO:0007669"/>
    <property type="project" value="UniProtKB-KW"/>
</dbReference>
<dbReference type="PANTHER" id="PTHR35797">
    <property type="entry name" value="PROTEASE-RELATED"/>
    <property type="match status" value="1"/>
</dbReference>
<accession>A0A7D5P868</accession>
<keyword evidence="1" id="KW-0812">Transmembrane</keyword>
<reference evidence="3 4" key="1">
    <citation type="submission" date="2020-07" db="EMBL/GenBank/DDBJ databases">
        <title>Halosimplex litoreum sp. nov. and Halosimplex rubrum sp. nov., isolated from different salt environments.</title>
        <authorList>
            <person name="Cui H."/>
        </authorList>
    </citation>
    <scope>NUCLEOTIDE SEQUENCE [LARGE SCALE GENOMIC DNA]</scope>
    <source>
        <strain evidence="3 4">R2</strain>
    </source>
</reference>
<proteinExistence type="predicted"/>
<dbReference type="Pfam" id="PF02517">
    <property type="entry name" value="Rce1-like"/>
    <property type="match status" value="1"/>
</dbReference>
<dbReference type="GO" id="GO:0080120">
    <property type="term" value="P:CAAX-box protein maturation"/>
    <property type="evidence" value="ECO:0007669"/>
    <property type="project" value="UniProtKB-ARBA"/>
</dbReference>
<evidence type="ECO:0000313" key="3">
    <source>
        <dbReference type="EMBL" id="QLH80185.1"/>
    </source>
</evidence>
<keyword evidence="4" id="KW-1185">Reference proteome</keyword>
<dbReference type="GeneID" id="56081017"/>
<evidence type="ECO:0000313" key="4">
    <source>
        <dbReference type="Proteomes" id="UP000509346"/>
    </source>
</evidence>
<keyword evidence="3" id="KW-0378">Hydrolase</keyword>
<dbReference type="AlphaFoldDB" id="A0A7D5P868"/>
<dbReference type="Proteomes" id="UP000509346">
    <property type="component" value="Chromosome"/>
</dbReference>
<dbReference type="InterPro" id="IPR003675">
    <property type="entry name" value="Rce1/LyrA-like_dom"/>
</dbReference>
<dbReference type="OrthoDB" id="28575at2157"/>
<feature type="transmembrane region" description="Helical" evidence="1">
    <location>
        <begin position="232"/>
        <end position="255"/>
    </location>
</feature>
<protein>
    <submittedName>
        <fullName evidence="3">CPBP family intramembrane metalloprotease</fullName>
    </submittedName>
</protein>
<keyword evidence="1" id="KW-1133">Transmembrane helix</keyword>
<feature type="transmembrane region" description="Helical" evidence="1">
    <location>
        <begin position="160"/>
        <end position="183"/>
    </location>
</feature>
<keyword evidence="3" id="KW-0645">Protease</keyword>
<feature type="transmembrane region" description="Helical" evidence="1">
    <location>
        <begin position="27"/>
        <end position="49"/>
    </location>
</feature>
<gene>
    <name evidence="3" type="ORF">HZS54_00470</name>
</gene>
<feature type="transmembrane region" description="Helical" evidence="1">
    <location>
        <begin position="204"/>
        <end position="226"/>
    </location>
</feature>
<sequence length="333" mass="35182">MVPESGDPSGEWREGLGDGGRLQRRRIAVFLGVAFGVSWATAAVIYALGGIGAGPTLALGIPLWLVLLAGPYMWGPAVAHLATRWLTDEGFDRGEMLLRVRTRPLPWLLGWVGPLVLIFAGAALYFLVFPGRFGGMAAVADLLATVEEQTGQAVPLSPTAFLAVQIVQALVAAPLLNGVATFGEEFGWRGYLLPKLAPLGWRRALLAHGVVWGVWHWPVIAMGYNYGLDYTAAPWLGLVAMTVATVGLGVFLGWVTLRSGSVFPAVVGHAMINGSAGLATLFATAVPNRVFGPTPVGLIGVVPWFAVAAVLFVRTDWLYPGESGRADSGAESV</sequence>